<reference evidence="6" key="1">
    <citation type="submission" date="2017-09" db="EMBL/GenBank/DDBJ databases">
        <title>Depth-based differentiation of microbial function through sediment-hosted aquifers and enrichment of novel symbionts in the deep terrestrial subsurface.</title>
        <authorList>
            <person name="Probst A.J."/>
            <person name="Ladd B."/>
            <person name="Jarett J.K."/>
            <person name="Geller-Mcgrath D.E."/>
            <person name="Sieber C.M.K."/>
            <person name="Emerson J.B."/>
            <person name="Anantharaman K."/>
            <person name="Thomas B.C."/>
            <person name="Malmstrom R."/>
            <person name="Stieglmeier M."/>
            <person name="Klingl A."/>
            <person name="Woyke T."/>
            <person name="Ryan C.M."/>
            <person name="Banfield J.F."/>
        </authorList>
    </citation>
    <scope>NUCLEOTIDE SEQUENCE [LARGE SCALE GENOMIC DNA]</scope>
</reference>
<evidence type="ECO:0000256" key="1">
    <source>
        <dbReference type="ARBA" id="ARBA00006484"/>
    </source>
</evidence>
<protein>
    <recommendedName>
        <fullName evidence="7">Short-chain dehydrogenase</fullName>
    </recommendedName>
</protein>
<accession>A0A2J0MG46</accession>
<dbReference type="InterPro" id="IPR036291">
    <property type="entry name" value="NAD(P)-bd_dom_sf"/>
</dbReference>
<evidence type="ECO:0000256" key="4">
    <source>
        <dbReference type="RuleBase" id="RU000363"/>
    </source>
</evidence>
<dbReference type="CDD" id="cd05233">
    <property type="entry name" value="SDR_c"/>
    <property type="match status" value="1"/>
</dbReference>
<dbReference type="PROSITE" id="PS00061">
    <property type="entry name" value="ADH_SHORT"/>
    <property type="match status" value="1"/>
</dbReference>
<dbReference type="PRINTS" id="PR00081">
    <property type="entry name" value="GDHRDH"/>
</dbReference>
<sequence length="243" mass="27618">MGVRVPPWAPKLLINFLFIMDLKDKIVVITGGTKGLGKAMAFCFLKNGSKVVVCSQEENRPENLEEEILWIKADVTKENEMKDLAEKVIRKFEKIDIWINNAGISMGHMPIEEIDSVFAHEVMEVNFFGTFFGSRSVMKHMKKQKFGTIINIISSRAFDPSPVSAVYSSSKWAVRGFTDLLRNILGKENISVIGIYPAGMRTNFYGKDEPTNYKNYMDPNDVAEKIIDNLKKETPEEELIIKE</sequence>
<name>A0A2J0MG46_9BACT</name>
<dbReference type="EMBL" id="PFOX01000018">
    <property type="protein sequence ID" value="PIZ86174.1"/>
    <property type="molecule type" value="Genomic_DNA"/>
</dbReference>
<keyword evidence="2" id="KW-0521">NADP</keyword>
<dbReference type="Proteomes" id="UP000229132">
    <property type="component" value="Unassembled WGS sequence"/>
</dbReference>
<dbReference type="SUPFAM" id="SSF51735">
    <property type="entry name" value="NAD(P)-binding Rossmann-fold domains"/>
    <property type="match status" value="1"/>
</dbReference>
<dbReference type="InterPro" id="IPR020904">
    <property type="entry name" value="Sc_DH/Rdtase_CS"/>
</dbReference>
<organism evidence="5 6">
    <name type="scientific">Candidatus Nomurabacteria bacterium CG_4_10_14_0_2_um_filter_33_9</name>
    <dbReference type="NCBI Taxonomy" id="1974728"/>
    <lineage>
        <taxon>Bacteria</taxon>
        <taxon>Candidatus Nomuraibacteriota</taxon>
    </lineage>
</organism>
<proteinExistence type="inferred from homology"/>
<evidence type="ECO:0008006" key="7">
    <source>
        <dbReference type="Google" id="ProtNLM"/>
    </source>
</evidence>
<comment type="caution">
    <text evidence="5">The sequence shown here is derived from an EMBL/GenBank/DDBJ whole genome shotgun (WGS) entry which is preliminary data.</text>
</comment>
<dbReference type="Pfam" id="PF00106">
    <property type="entry name" value="adh_short"/>
    <property type="match status" value="1"/>
</dbReference>
<evidence type="ECO:0000256" key="2">
    <source>
        <dbReference type="ARBA" id="ARBA00022857"/>
    </source>
</evidence>
<dbReference type="PANTHER" id="PTHR43391:SF14">
    <property type="entry name" value="DEHYDROGENASE_REDUCTASE SDR FAMILY PROTEIN 7-LIKE"/>
    <property type="match status" value="1"/>
</dbReference>
<dbReference type="PANTHER" id="PTHR43391">
    <property type="entry name" value="RETINOL DEHYDROGENASE-RELATED"/>
    <property type="match status" value="1"/>
</dbReference>
<dbReference type="InterPro" id="IPR002347">
    <property type="entry name" value="SDR_fam"/>
</dbReference>
<evidence type="ECO:0000256" key="3">
    <source>
        <dbReference type="ARBA" id="ARBA00023002"/>
    </source>
</evidence>
<keyword evidence="3" id="KW-0560">Oxidoreductase</keyword>
<evidence type="ECO:0000313" key="6">
    <source>
        <dbReference type="Proteomes" id="UP000229132"/>
    </source>
</evidence>
<evidence type="ECO:0000313" key="5">
    <source>
        <dbReference type="EMBL" id="PIZ86174.1"/>
    </source>
</evidence>
<dbReference type="Gene3D" id="3.40.50.720">
    <property type="entry name" value="NAD(P)-binding Rossmann-like Domain"/>
    <property type="match status" value="1"/>
</dbReference>
<gene>
    <name evidence="5" type="ORF">COX94_00980</name>
</gene>
<dbReference type="GO" id="GO:0016491">
    <property type="term" value="F:oxidoreductase activity"/>
    <property type="evidence" value="ECO:0007669"/>
    <property type="project" value="UniProtKB-KW"/>
</dbReference>
<dbReference type="AlphaFoldDB" id="A0A2J0MG46"/>
<comment type="similarity">
    <text evidence="1 4">Belongs to the short-chain dehydrogenases/reductases (SDR) family.</text>
</comment>
<dbReference type="PRINTS" id="PR00080">
    <property type="entry name" value="SDRFAMILY"/>
</dbReference>